<dbReference type="EMBL" id="MK500344">
    <property type="protein sequence ID" value="QBK87100.1"/>
    <property type="molecule type" value="Genomic_DNA"/>
</dbReference>
<organism evidence="1">
    <name type="scientific">Marseillevirus LCMAC201</name>
    <dbReference type="NCBI Taxonomy" id="2506605"/>
    <lineage>
        <taxon>Viruses</taxon>
        <taxon>Varidnaviria</taxon>
        <taxon>Bamfordvirae</taxon>
        <taxon>Nucleocytoviricota</taxon>
        <taxon>Megaviricetes</taxon>
        <taxon>Pimascovirales</taxon>
        <taxon>Pimascovirales incertae sedis</taxon>
        <taxon>Marseilleviridae</taxon>
    </lineage>
</organism>
<sequence>MEKLVSDLLEEGAGVVGGLVDGVKNMFSTEPDNINDAIKMHTERVCTLEEMKSRGFTSISEYSKYQEALEIVAKFKNQT</sequence>
<reference evidence="1" key="1">
    <citation type="journal article" date="2019" name="MBio">
        <title>Virus Genomes from Deep Sea Sediments Expand the Ocean Megavirome and Support Independent Origins of Viral Gigantism.</title>
        <authorList>
            <person name="Backstrom D."/>
            <person name="Yutin N."/>
            <person name="Jorgensen S.L."/>
            <person name="Dharamshi J."/>
            <person name="Homa F."/>
            <person name="Zaremba-Niedwiedzka K."/>
            <person name="Spang A."/>
            <person name="Wolf Y.I."/>
            <person name="Koonin E.V."/>
            <person name="Ettema T.J."/>
        </authorList>
    </citation>
    <scope>NUCLEOTIDE SEQUENCE</scope>
</reference>
<protein>
    <submittedName>
        <fullName evidence="1">Uncharacterized protein</fullName>
    </submittedName>
</protein>
<evidence type="ECO:0000313" key="1">
    <source>
        <dbReference type="EMBL" id="QBK87100.1"/>
    </source>
</evidence>
<accession>A0A481YVQ3</accession>
<proteinExistence type="predicted"/>
<name>A0A481YVQ3_9VIRU</name>
<gene>
    <name evidence="1" type="ORF">LCMAC201_00020</name>
</gene>